<dbReference type="PANTHER" id="PTHR33434:SF4">
    <property type="entry name" value="PHOSPHATASE PROTEIN"/>
    <property type="match status" value="1"/>
</dbReference>
<sequence>MTPRHRTGYAAVRSWLSTAVQELANHSDRLNAINVFPVADGDTGSNLYRTARAALDEVEARPDAEDLGALLGVAGRAGLEGAHGNSGTLLAVMLVGMGEALRGERNLTAANLAEALETARVRAWSALSEPVPGTMLSVLEAAALTARSVLLHAGEEQGRALLAHSLEAVRAACLQAVRDTSTQLDALSRAHVVDAGAVGLCLVLDALDCAVTARVFTDDDYEPLQGYGIGAPDVTRSAAQEEGVEVMCTVTATPLQAATLRAGLDAVGTSVLMSPVSPVGEAFRWRVHVHVAQAELALDAVARVGPADEVAVTSLCTQAHD</sequence>
<gene>
    <name evidence="2" type="ORF">DWB68_10745</name>
</gene>
<evidence type="ECO:0000259" key="1">
    <source>
        <dbReference type="PROSITE" id="PS51480"/>
    </source>
</evidence>
<evidence type="ECO:0000313" key="3">
    <source>
        <dbReference type="Proteomes" id="UP000265419"/>
    </source>
</evidence>
<proteinExistence type="predicted"/>
<dbReference type="RefSeq" id="WP_119425134.1">
    <property type="nucleotide sequence ID" value="NZ_QQXK01000021.1"/>
</dbReference>
<dbReference type="GO" id="GO:0006071">
    <property type="term" value="P:glycerol metabolic process"/>
    <property type="evidence" value="ECO:0007669"/>
    <property type="project" value="InterPro"/>
</dbReference>
<dbReference type="Gene3D" id="1.25.40.340">
    <property type="match status" value="1"/>
</dbReference>
<dbReference type="EMBL" id="QQXK01000021">
    <property type="protein sequence ID" value="RII41754.1"/>
    <property type="molecule type" value="Genomic_DNA"/>
</dbReference>
<accession>A0A399J948</accession>
<organism evidence="2 3">
    <name type="scientific">Galactobacter valiniphilus</name>
    <dbReference type="NCBI Taxonomy" id="2676122"/>
    <lineage>
        <taxon>Bacteria</taxon>
        <taxon>Bacillati</taxon>
        <taxon>Actinomycetota</taxon>
        <taxon>Actinomycetes</taxon>
        <taxon>Micrococcales</taxon>
        <taxon>Micrococcaceae</taxon>
        <taxon>Galactobacter</taxon>
    </lineage>
</organism>
<dbReference type="SMART" id="SM01120">
    <property type="entry name" value="Dak2"/>
    <property type="match status" value="1"/>
</dbReference>
<dbReference type="Pfam" id="PF02734">
    <property type="entry name" value="Dak2"/>
    <property type="match status" value="1"/>
</dbReference>
<dbReference type="InterPro" id="IPR050270">
    <property type="entry name" value="DegV_domain_contain"/>
</dbReference>
<dbReference type="Proteomes" id="UP000265419">
    <property type="component" value="Unassembled WGS sequence"/>
</dbReference>
<dbReference type="InterPro" id="IPR004007">
    <property type="entry name" value="DhaL_dom"/>
</dbReference>
<dbReference type="PANTHER" id="PTHR33434">
    <property type="entry name" value="DEGV DOMAIN-CONTAINING PROTEIN DR_1986-RELATED"/>
    <property type="match status" value="1"/>
</dbReference>
<protein>
    <submittedName>
        <fullName evidence="2">DAK2 domain-containing protein</fullName>
    </submittedName>
</protein>
<comment type="caution">
    <text evidence="2">The sequence shown here is derived from an EMBL/GenBank/DDBJ whole genome shotgun (WGS) entry which is preliminary data.</text>
</comment>
<feature type="domain" description="DhaL" evidence="1">
    <location>
        <begin position="10"/>
        <end position="209"/>
    </location>
</feature>
<dbReference type="InterPro" id="IPR036117">
    <property type="entry name" value="DhaL_dom_sf"/>
</dbReference>
<reference evidence="2 3" key="1">
    <citation type="submission" date="2018-07" db="EMBL/GenBank/DDBJ databases">
        <title>Arthrobacter sp. nov., isolated from raw cow's milk with high bacterial count.</title>
        <authorList>
            <person name="Hahne J."/>
            <person name="Isele D."/>
            <person name="Lipski A."/>
        </authorList>
    </citation>
    <scope>NUCLEOTIDE SEQUENCE [LARGE SCALE GENOMIC DNA]</scope>
    <source>
        <strain evidence="2 3">JZ R-35</strain>
    </source>
</reference>
<dbReference type="GO" id="GO:0004371">
    <property type="term" value="F:glycerone kinase activity"/>
    <property type="evidence" value="ECO:0007669"/>
    <property type="project" value="InterPro"/>
</dbReference>
<keyword evidence="3" id="KW-1185">Reference proteome</keyword>
<dbReference type="PROSITE" id="PS51480">
    <property type="entry name" value="DHAL"/>
    <property type="match status" value="1"/>
</dbReference>
<name>A0A399J948_9MICC</name>
<evidence type="ECO:0000313" key="2">
    <source>
        <dbReference type="EMBL" id="RII41754.1"/>
    </source>
</evidence>
<dbReference type="SUPFAM" id="SSF101473">
    <property type="entry name" value="DhaL-like"/>
    <property type="match status" value="1"/>
</dbReference>
<dbReference type="AlphaFoldDB" id="A0A399J948"/>